<dbReference type="RefSeq" id="WP_084089410.1">
    <property type="nucleotide sequence ID" value="NZ_FQWO01000002.1"/>
</dbReference>
<evidence type="ECO:0000313" key="2">
    <source>
        <dbReference type="EMBL" id="SHG43468.1"/>
    </source>
</evidence>
<evidence type="ECO:0000313" key="3">
    <source>
        <dbReference type="Proteomes" id="UP000184384"/>
    </source>
</evidence>
<name>A0A1M5JSH1_9FLAO</name>
<dbReference type="EMBL" id="FQWO01000002">
    <property type="protein sequence ID" value="SHG43468.1"/>
    <property type="molecule type" value="Genomic_DNA"/>
</dbReference>
<dbReference type="EMBL" id="PVUB01000002">
    <property type="protein sequence ID" value="PRZ26043.1"/>
    <property type="molecule type" value="Genomic_DNA"/>
</dbReference>
<dbReference type="Proteomes" id="UP000184384">
    <property type="component" value="Unassembled WGS sequence"/>
</dbReference>
<dbReference type="AlphaFoldDB" id="A0A1M5JSH1"/>
<reference evidence="1 4" key="3">
    <citation type="submission" date="2018-03" db="EMBL/GenBank/DDBJ databases">
        <title>Genomic Encyclopedia of Archaeal and Bacterial Type Strains, Phase II (KMG-II): from individual species to whole genera.</title>
        <authorList>
            <person name="Goeker M."/>
        </authorList>
    </citation>
    <scope>NUCLEOTIDE SEQUENCE [LARGE SCALE GENOMIC DNA]</scope>
    <source>
        <strain evidence="1 4">DSM 17797</strain>
    </source>
</reference>
<dbReference type="Proteomes" id="UP000237771">
    <property type="component" value="Unassembled WGS sequence"/>
</dbReference>
<sequence>MYKKIIFIFLLLINTVCISQTIKIKGLALDTVKSRNFVMINVNDTLKKFRDKSSLTKKWDGYDELTKNKNFVVFTDSIGNFNISAKLTDSLYFYATRYLTQKYAVSELLKRKEIKIQLEPEKCIPFVSCEQKKPSNYYIFIGKKLKLEGQKQPYYCNTITMDSEFKSTYLIKKNLYGNFPKDTIIFTAFDHYGIPKFSNCENVLLFVGEYCGKLYHEKYQYFNLYETKNGKWASPGNPYKNDNYAKEKNIVPKKINFEKTVYFDISKLNAKQIEDEYPVEYYKIIKNKAIPIMGTYVEDLVEIKKNGILKARKIELE</sequence>
<gene>
    <name evidence="1" type="ORF">BC624_1021</name>
    <name evidence="2" type="ORF">SAMN05443373_1021</name>
</gene>
<protein>
    <submittedName>
        <fullName evidence="2">Uncharacterized protein</fullName>
    </submittedName>
</protein>
<evidence type="ECO:0000313" key="1">
    <source>
        <dbReference type="EMBL" id="PRZ26043.1"/>
    </source>
</evidence>
<reference evidence="3" key="2">
    <citation type="submission" date="2016-11" db="EMBL/GenBank/DDBJ databases">
        <authorList>
            <person name="Varghese N."/>
            <person name="Submissions S."/>
        </authorList>
    </citation>
    <scope>NUCLEOTIDE SEQUENCE [LARGE SCALE GENOMIC DNA]</scope>
    <source>
        <strain evidence="3">DSM 19729</strain>
    </source>
</reference>
<keyword evidence="4" id="KW-1185">Reference proteome</keyword>
<reference evidence="2" key="1">
    <citation type="submission" date="2016-11" db="EMBL/GenBank/DDBJ databases">
        <authorList>
            <person name="Jaros S."/>
            <person name="Januszkiewicz K."/>
            <person name="Wedrychowicz H."/>
        </authorList>
    </citation>
    <scope>NUCLEOTIDE SEQUENCE [LARGE SCALE GENOMIC DNA]</scope>
    <source>
        <strain evidence="2">DSM 19729</strain>
    </source>
</reference>
<evidence type="ECO:0000313" key="4">
    <source>
        <dbReference type="Proteomes" id="UP000237771"/>
    </source>
</evidence>
<proteinExistence type="predicted"/>
<organism evidence="2 3">
    <name type="scientific">Flavobacterium granuli</name>
    <dbReference type="NCBI Taxonomy" id="280093"/>
    <lineage>
        <taxon>Bacteria</taxon>
        <taxon>Pseudomonadati</taxon>
        <taxon>Bacteroidota</taxon>
        <taxon>Flavobacteriia</taxon>
        <taxon>Flavobacteriales</taxon>
        <taxon>Flavobacteriaceae</taxon>
        <taxon>Flavobacterium</taxon>
    </lineage>
</organism>
<dbReference type="OrthoDB" id="6023725at2"/>
<accession>A0A1M5JSH1</accession>